<protein>
    <submittedName>
        <fullName evidence="1">Uncharacterized protein</fullName>
    </submittedName>
</protein>
<sequence>MLNYKLTYLAGTDGSQKTFCFIHSQEEKRKALKEYSKIYEQVLFVFSYKWRIKNEKECKKALLK</sequence>
<accession>A0A396ZC57</accession>
<organism evidence="1 2">
    <name type="scientific">Leptospira stimsonii</name>
    <dbReference type="NCBI Taxonomy" id="2202203"/>
    <lineage>
        <taxon>Bacteria</taxon>
        <taxon>Pseudomonadati</taxon>
        <taxon>Spirochaetota</taxon>
        <taxon>Spirochaetia</taxon>
        <taxon>Leptospirales</taxon>
        <taxon>Leptospiraceae</taxon>
        <taxon>Leptospira</taxon>
    </lineage>
</organism>
<comment type="caution">
    <text evidence="1">The sequence shown here is derived from an EMBL/GenBank/DDBJ whole genome shotgun (WGS) entry which is preliminary data.</text>
</comment>
<dbReference type="Proteomes" id="UP000265798">
    <property type="component" value="Unassembled WGS sequence"/>
</dbReference>
<dbReference type="AlphaFoldDB" id="A0A396ZC57"/>
<gene>
    <name evidence="1" type="ORF">DLM75_08055</name>
</gene>
<evidence type="ECO:0000313" key="2">
    <source>
        <dbReference type="Proteomes" id="UP000265798"/>
    </source>
</evidence>
<dbReference type="EMBL" id="QHCT01000001">
    <property type="protein sequence ID" value="RHX93089.1"/>
    <property type="molecule type" value="Genomic_DNA"/>
</dbReference>
<evidence type="ECO:0000313" key="1">
    <source>
        <dbReference type="EMBL" id="RHX93089.1"/>
    </source>
</evidence>
<dbReference type="RefSeq" id="WP_118967883.1">
    <property type="nucleotide sequence ID" value="NZ_QHCT01000001.1"/>
</dbReference>
<name>A0A396ZC57_9LEPT</name>
<reference evidence="2" key="1">
    <citation type="submission" date="2018-05" db="EMBL/GenBank/DDBJ databases">
        <title>Leptospira yasudae sp. nov. and Leptospira stimsonii sp. nov., two pathogenic species of the genus Leptospira isolated from environmental sources.</title>
        <authorList>
            <person name="Casanovas-Massana A."/>
            <person name="Hamond C."/>
            <person name="Santos L.A."/>
            <person name="Hacker K.P."/>
            <person name="Balassiano I."/>
            <person name="Medeiros M.A."/>
            <person name="Reis M.G."/>
            <person name="Ko A.I."/>
            <person name="Wunder E.A."/>
        </authorList>
    </citation>
    <scope>NUCLEOTIDE SEQUENCE [LARGE SCALE GENOMIC DNA]</scope>
    <source>
        <strain evidence="2">Yale</strain>
    </source>
</reference>
<proteinExistence type="predicted"/>